<organism evidence="7">
    <name type="scientific">uncultured Dysgonomonas sp</name>
    <dbReference type="NCBI Taxonomy" id="206096"/>
    <lineage>
        <taxon>Bacteria</taxon>
        <taxon>Pseudomonadati</taxon>
        <taxon>Bacteroidota</taxon>
        <taxon>Bacteroidia</taxon>
        <taxon>Bacteroidales</taxon>
        <taxon>Dysgonomonadaceae</taxon>
        <taxon>Dysgonomonas</taxon>
        <taxon>environmental samples</taxon>
    </lineage>
</organism>
<evidence type="ECO:0000256" key="5">
    <source>
        <dbReference type="RuleBase" id="RU000499"/>
    </source>
</evidence>
<dbReference type="Gene3D" id="3.40.30.10">
    <property type="entry name" value="Glutaredoxin"/>
    <property type="match status" value="1"/>
</dbReference>
<dbReference type="InterPro" id="IPR029759">
    <property type="entry name" value="GPX_AS"/>
</dbReference>
<proteinExistence type="inferred from homology"/>
<evidence type="ECO:0000259" key="6">
    <source>
        <dbReference type="PROSITE" id="PS51352"/>
    </source>
</evidence>
<dbReference type="FunFam" id="3.40.30.10:FF:000010">
    <property type="entry name" value="Glutathione peroxidase"/>
    <property type="match status" value="1"/>
</dbReference>
<dbReference type="RefSeq" id="WP_296943034.1">
    <property type="nucleotide sequence ID" value="NZ_LT599032.1"/>
</dbReference>
<feature type="domain" description="Thioredoxin" evidence="6">
    <location>
        <begin position="18"/>
        <end position="180"/>
    </location>
</feature>
<dbReference type="GO" id="GO:0034599">
    <property type="term" value="P:cellular response to oxidative stress"/>
    <property type="evidence" value="ECO:0007669"/>
    <property type="project" value="TreeGrafter"/>
</dbReference>
<dbReference type="PANTHER" id="PTHR11592:SF78">
    <property type="entry name" value="GLUTATHIONE PEROXIDASE"/>
    <property type="match status" value="1"/>
</dbReference>
<evidence type="ECO:0000256" key="1">
    <source>
        <dbReference type="ARBA" id="ARBA00006926"/>
    </source>
</evidence>
<dbReference type="Pfam" id="PF00255">
    <property type="entry name" value="GSHPx"/>
    <property type="match status" value="1"/>
</dbReference>
<dbReference type="SUPFAM" id="SSF52833">
    <property type="entry name" value="Thioredoxin-like"/>
    <property type="match status" value="1"/>
</dbReference>
<dbReference type="PROSITE" id="PS00460">
    <property type="entry name" value="GLUTATHIONE_PEROXID_1"/>
    <property type="match status" value="1"/>
</dbReference>
<comment type="similarity">
    <text evidence="1 5">Belongs to the glutathione peroxidase family.</text>
</comment>
<sequence>MKQLTLALFFSLIMISMVQEDKTLYDFKVKDINGKEFDFSSLKGKKVLVVNVASKCGLTPQYTKLQELYEKYKDSNFVVIGFPANNFNGQEPGTDEEIKTFCTLNYNVSFPMMSKIDVVGENKAPIYKWLTEKAENGKLDTEVQWNFQKFMIDENGHLVDFVPPREDPFCDKIVKWIEQK</sequence>
<dbReference type="PROSITE" id="PS51355">
    <property type="entry name" value="GLUTATHIONE_PEROXID_3"/>
    <property type="match status" value="1"/>
</dbReference>
<dbReference type="PANTHER" id="PTHR11592">
    <property type="entry name" value="GLUTATHIONE PEROXIDASE"/>
    <property type="match status" value="1"/>
</dbReference>
<feature type="active site" evidence="4">
    <location>
        <position position="56"/>
    </location>
</feature>
<keyword evidence="2 5" id="KW-0575">Peroxidase</keyword>
<dbReference type="AlphaFoldDB" id="A0A212JYN3"/>
<dbReference type="InterPro" id="IPR036249">
    <property type="entry name" value="Thioredoxin-like_sf"/>
</dbReference>
<dbReference type="PRINTS" id="PR01011">
    <property type="entry name" value="GLUTPROXDASE"/>
</dbReference>
<dbReference type="GO" id="GO:0004601">
    <property type="term" value="F:peroxidase activity"/>
    <property type="evidence" value="ECO:0007669"/>
    <property type="project" value="UniProtKB-KW"/>
</dbReference>
<dbReference type="CDD" id="cd00340">
    <property type="entry name" value="GSH_Peroxidase"/>
    <property type="match status" value="1"/>
</dbReference>
<protein>
    <recommendedName>
        <fullName evidence="5">Glutathione peroxidase</fullName>
    </recommendedName>
</protein>
<dbReference type="PROSITE" id="PS51352">
    <property type="entry name" value="THIOREDOXIN_2"/>
    <property type="match status" value="1"/>
</dbReference>
<name>A0A212JYN3_9BACT</name>
<keyword evidence="3 5" id="KW-0560">Oxidoreductase</keyword>
<dbReference type="PIRSF" id="PIRSF000303">
    <property type="entry name" value="Glutathion_perox"/>
    <property type="match status" value="1"/>
</dbReference>
<evidence type="ECO:0000256" key="4">
    <source>
        <dbReference type="PIRSR" id="PIRSR000303-1"/>
    </source>
</evidence>
<evidence type="ECO:0000256" key="3">
    <source>
        <dbReference type="ARBA" id="ARBA00023002"/>
    </source>
</evidence>
<gene>
    <name evidence="7" type="primary">bsaA</name>
    <name evidence="7" type="ORF">KL86DYS1_30888</name>
</gene>
<evidence type="ECO:0000256" key="2">
    <source>
        <dbReference type="ARBA" id="ARBA00022559"/>
    </source>
</evidence>
<reference evidence="7" key="1">
    <citation type="submission" date="2016-04" db="EMBL/GenBank/DDBJ databases">
        <authorList>
            <person name="Evans L.H."/>
            <person name="Alamgir A."/>
            <person name="Owens N."/>
            <person name="Weber N.D."/>
            <person name="Virtaneva K."/>
            <person name="Barbian K."/>
            <person name="Babar A."/>
            <person name="Rosenke K."/>
        </authorList>
    </citation>
    <scope>NUCLEOTIDE SEQUENCE</scope>
    <source>
        <strain evidence="7">86-1</strain>
    </source>
</reference>
<dbReference type="InterPro" id="IPR013766">
    <property type="entry name" value="Thioredoxin_domain"/>
</dbReference>
<evidence type="ECO:0000313" key="7">
    <source>
        <dbReference type="EMBL" id="SBW04614.1"/>
    </source>
</evidence>
<dbReference type="EMBL" id="FLUM01000003">
    <property type="protein sequence ID" value="SBW04614.1"/>
    <property type="molecule type" value="Genomic_DNA"/>
</dbReference>
<accession>A0A212JYN3</accession>
<dbReference type="InterPro" id="IPR000889">
    <property type="entry name" value="Glutathione_peroxidase"/>
</dbReference>